<dbReference type="PANTHER" id="PTHR47481">
    <property type="match status" value="1"/>
</dbReference>
<protein>
    <submittedName>
        <fullName evidence="2">Uncharacterized protein</fullName>
    </submittedName>
</protein>
<comment type="caution">
    <text evidence="2">The sequence shown here is derived from an EMBL/GenBank/DDBJ whole genome shotgun (WGS) entry which is preliminary data.</text>
</comment>
<evidence type="ECO:0000313" key="3">
    <source>
        <dbReference type="Proteomes" id="UP000619265"/>
    </source>
</evidence>
<sequence length="178" mass="20016">MQLKEDLTLNNHGNRTVTEFLQAIKLIADELAIIDHLVSDDDLTLYILNGLGPEYREIATPIRARENSLRFEELHDLLVGHESYLHRLDQQATQNLVATTNFSQRKGGSSGSNGQCSSSNKGRDQAKCSNNGLGFRKYKPKCQLCDQFGHTAKTYPKHSPNDFSTNCVAFSKSKDEKW</sequence>
<accession>A0A833UG49</accession>
<name>A0A833UG49_JUGRE</name>
<gene>
    <name evidence="2" type="ORF">F2P56_026492</name>
</gene>
<reference evidence="2" key="1">
    <citation type="submission" date="2015-10" db="EMBL/GenBank/DDBJ databases">
        <authorList>
            <person name="Martinez-Garcia P.J."/>
            <person name="Crepeau M.W."/>
            <person name="Puiu D."/>
            <person name="Gonzalez-Ibeas D."/>
            <person name="Whalen J."/>
            <person name="Stevens K."/>
            <person name="Paul R."/>
            <person name="Butterfield T."/>
            <person name="Britton M."/>
            <person name="Reagan R."/>
            <person name="Chakraborty S."/>
            <person name="Walawage S.L."/>
            <person name="Vasquez-Gross H.A."/>
            <person name="Cardeno C."/>
            <person name="Famula R."/>
            <person name="Pratt K."/>
            <person name="Kuruganti S."/>
            <person name="Aradhya M.K."/>
            <person name="Leslie C.A."/>
            <person name="Dandekar A.M."/>
            <person name="Salzberg S.L."/>
            <person name="Wegrzyn J.L."/>
            <person name="Langley C.H."/>
            <person name="Neale D.B."/>
        </authorList>
    </citation>
    <scope>NUCLEOTIDE SEQUENCE</scope>
    <source>
        <tissue evidence="2">Leaves</tissue>
    </source>
</reference>
<organism evidence="2 3">
    <name type="scientific">Juglans regia</name>
    <name type="common">English walnut</name>
    <dbReference type="NCBI Taxonomy" id="51240"/>
    <lineage>
        <taxon>Eukaryota</taxon>
        <taxon>Viridiplantae</taxon>
        <taxon>Streptophyta</taxon>
        <taxon>Embryophyta</taxon>
        <taxon>Tracheophyta</taxon>
        <taxon>Spermatophyta</taxon>
        <taxon>Magnoliopsida</taxon>
        <taxon>eudicotyledons</taxon>
        <taxon>Gunneridae</taxon>
        <taxon>Pentapetalae</taxon>
        <taxon>rosids</taxon>
        <taxon>fabids</taxon>
        <taxon>Fagales</taxon>
        <taxon>Juglandaceae</taxon>
        <taxon>Juglans</taxon>
    </lineage>
</organism>
<feature type="region of interest" description="Disordered" evidence="1">
    <location>
        <begin position="102"/>
        <end position="124"/>
    </location>
</feature>
<dbReference type="Proteomes" id="UP000619265">
    <property type="component" value="Unassembled WGS sequence"/>
</dbReference>
<evidence type="ECO:0000313" key="2">
    <source>
        <dbReference type="EMBL" id="KAF5451379.1"/>
    </source>
</evidence>
<dbReference type="Gramene" id="Jr12_01580_p1">
    <property type="protein sequence ID" value="cds.Jr12_01580_p1"/>
    <property type="gene ID" value="Jr12_01580"/>
</dbReference>
<dbReference type="EMBL" id="LIHL02000012">
    <property type="protein sequence ID" value="KAF5451379.1"/>
    <property type="molecule type" value="Genomic_DNA"/>
</dbReference>
<evidence type="ECO:0000256" key="1">
    <source>
        <dbReference type="SAM" id="MobiDB-lite"/>
    </source>
</evidence>
<dbReference type="AlphaFoldDB" id="A0A833UG49"/>
<proteinExistence type="predicted"/>
<dbReference type="PANTHER" id="PTHR47481:SF9">
    <property type="entry name" value="RETROTRANSPOSON GAG DOMAIN-CONTAINING PROTEIN"/>
    <property type="match status" value="1"/>
</dbReference>
<reference evidence="2" key="2">
    <citation type="submission" date="2020-03" db="EMBL/GenBank/DDBJ databases">
        <title>Walnut 2.0.</title>
        <authorList>
            <person name="Marrano A."/>
            <person name="Britton M."/>
            <person name="Zimin A.V."/>
            <person name="Zaini P.A."/>
            <person name="Workman R."/>
            <person name="Puiu D."/>
            <person name="Bianco L."/>
            <person name="Allen B.J."/>
            <person name="Troggio M."/>
            <person name="Leslie C.A."/>
            <person name="Timp W."/>
            <person name="Dendekar A."/>
            <person name="Salzberg S.L."/>
            <person name="Neale D.B."/>
        </authorList>
    </citation>
    <scope>NUCLEOTIDE SEQUENCE</scope>
    <source>
        <tissue evidence="2">Leaves</tissue>
    </source>
</reference>